<reference evidence="2 3" key="1">
    <citation type="submission" date="2018-03" db="EMBL/GenBank/DDBJ databases">
        <title>Genomic Encyclopedia of Archaeal and Bacterial Type Strains, Phase II (KMG-II): from individual species to whole genera.</title>
        <authorList>
            <person name="Goeker M."/>
        </authorList>
    </citation>
    <scope>NUCLEOTIDE SEQUENCE [LARGE SCALE GENOMIC DNA]</scope>
    <source>
        <strain evidence="2 3">DSM 100346</strain>
    </source>
</reference>
<gene>
    <name evidence="2" type="ORF">CLV98_10486</name>
</gene>
<keyword evidence="1" id="KW-0472">Membrane</keyword>
<dbReference type="EMBL" id="QGDT01000004">
    <property type="protein sequence ID" value="PWJ58228.1"/>
    <property type="molecule type" value="Genomic_DNA"/>
</dbReference>
<evidence type="ECO:0008006" key="4">
    <source>
        <dbReference type="Google" id="ProtNLM"/>
    </source>
</evidence>
<protein>
    <recommendedName>
        <fullName evidence="4">ATP synthase I subunit</fullName>
    </recommendedName>
</protein>
<accession>A0A316ALF9</accession>
<sequence>MLRAIVATLFIGIVFFIVQKYVNSAWVHPYFWYILSFFFGLSFLINRLMDYGLKDNRKKFVSFYLSTVVGRLLLSIIFIGVFLYHGLTDSLLFVINFFILYLCYTGFEIYTLYCNLRRD</sequence>
<feature type="transmembrane region" description="Helical" evidence="1">
    <location>
        <begin position="61"/>
        <end position="84"/>
    </location>
</feature>
<comment type="caution">
    <text evidence="2">The sequence shown here is derived from an EMBL/GenBank/DDBJ whole genome shotgun (WGS) entry which is preliminary data.</text>
</comment>
<keyword evidence="1" id="KW-0812">Transmembrane</keyword>
<evidence type="ECO:0000313" key="2">
    <source>
        <dbReference type="EMBL" id="PWJ58228.1"/>
    </source>
</evidence>
<feature type="transmembrane region" description="Helical" evidence="1">
    <location>
        <begin position="30"/>
        <end position="49"/>
    </location>
</feature>
<keyword evidence="1" id="KW-1133">Transmembrane helix</keyword>
<evidence type="ECO:0000256" key="1">
    <source>
        <dbReference type="SAM" id="Phobius"/>
    </source>
</evidence>
<evidence type="ECO:0000313" key="3">
    <source>
        <dbReference type="Proteomes" id="UP000245880"/>
    </source>
</evidence>
<name>A0A316ALF9_9BACT</name>
<proteinExistence type="predicted"/>
<dbReference type="AlphaFoldDB" id="A0A316ALF9"/>
<keyword evidence="3" id="KW-1185">Reference proteome</keyword>
<dbReference type="Proteomes" id="UP000245880">
    <property type="component" value="Unassembled WGS sequence"/>
</dbReference>
<feature type="transmembrane region" description="Helical" evidence="1">
    <location>
        <begin position="90"/>
        <end position="113"/>
    </location>
</feature>
<organism evidence="2 3">
    <name type="scientific">Dyadobacter jejuensis</name>
    <dbReference type="NCBI Taxonomy" id="1082580"/>
    <lineage>
        <taxon>Bacteria</taxon>
        <taxon>Pseudomonadati</taxon>
        <taxon>Bacteroidota</taxon>
        <taxon>Cytophagia</taxon>
        <taxon>Cytophagales</taxon>
        <taxon>Spirosomataceae</taxon>
        <taxon>Dyadobacter</taxon>
    </lineage>
</organism>